<keyword evidence="2" id="KW-1185">Reference proteome</keyword>
<dbReference type="EnsemblPlants" id="OGLUM12G05150.4">
    <property type="protein sequence ID" value="OGLUM12G05150.4"/>
    <property type="gene ID" value="OGLUM12G05150"/>
</dbReference>
<dbReference type="Gramene" id="OGLUM12G05150.3">
    <property type="protein sequence ID" value="OGLUM12G05150.3"/>
    <property type="gene ID" value="OGLUM12G05150"/>
</dbReference>
<dbReference type="Proteomes" id="UP000026961">
    <property type="component" value="Chromosome 12"/>
</dbReference>
<evidence type="ECO:0000313" key="1">
    <source>
        <dbReference type="EnsemblPlants" id="OGLUM12G05150.5"/>
    </source>
</evidence>
<dbReference type="EnsemblPlants" id="OGLUM12G05150.3">
    <property type="protein sequence ID" value="OGLUM12G05150.3"/>
    <property type="gene ID" value="OGLUM12G05150"/>
</dbReference>
<proteinExistence type="predicted"/>
<protein>
    <submittedName>
        <fullName evidence="1">Uncharacterized protein</fullName>
    </submittedName>
</protein>
<dbReference type="EnsemblPlants" id="OGLUM12G05150.5">
    <property type="protein sequence ID" value="OGLUM12G05150.5"/>
    <property type="gene ID" value="OGLUM12G05150"/>
</dbReference>
<dbReference type="STRING" id="40148.A0A0E0BPN0"/>
<evidence type="ECO:0000313" key="2">
    <source>
        <dbReference type="Proteomes" id="UP000026961"/>
    </source>
</evidence>
<dbReference type="EnsemblPlants" id="OGLUM12G05150.1">
    <property type="protein sequence ID" value="OGLUM12G05150.1"/>
    <property type="gene ID" value="OGLUM12G05150"/>
</dbReference>
<dbReference type="Gramene" id="OGLUM12G05150.5">
    <property type="protein sequence ID" value="OGLUM12G05150.5"/>
    <property type="gene ID" value="OGLUM12G05150"/>
</dbReference>
<dbReference type="PANTHER" id="PTHR35161">
    <property type="entry name" value="OS02G0303100 PROTEIN"/>
    <property type="match status" value="1"/>
</dbReference>
<dbReference type="Gramene" id="OGLUM12G05150.1">
    <property type="protein sequence ID" value="OGLUM12G05150.1"/>
    <property type="gene ID" value="OGLUM12G05150"/>
</dbReference>
<name>A0A0E0BPN0_9ORYZ</name>
<reference evidence="1" key="2">
    <citation type="submission" date="2018-05" db="EMBL/GenBank/DDBJ databases">
        <title>OgluRS3 (Oryza glumaepatula Reference Sequence Version 3).</title>
        <authorList>
            <person name="Zhang J."/>
            <person name="Kudrna D."/>
            <person name="Lee S."/>
            <person name="Talag J."/>
            <person name="Welchert J."/>
            <person name="Wing R.A."/>
        </authorList>
    </citation>
    <scope>NUCLEOTIDE SEQUENCE [LARGE SCALE GENOMIC DNA]</scope>
</reference>
<dbReference type="EnsemblPlants" id="OGLUM12G05150.2">
    <property type="protein sequence ID" value="OGLUM12G05150.2"/>
    <property type="gene ID" value="OGLUM12G05150"/>
</dbReference>
<organism evidence="1">
    <name type="scientific">Oryza glumipatula</name>
    <dbReference type="NCBI Taxonomy" id="40148"/>
    <lineage>
        <taxon>Eukaryota</taxon>
        <taxon>Viridiplantae</taxon>
        <taxon>Streptophyta</taxon>
        <taxon>Embryophyta</taxon>
        <taxon>Tracheophyta</taxon>
        <taxon>Spermatophyta</taxon>
        <taxon>Magnoliopsida</taxon>
        <taxon>Liliopsida</taxon>
        <taxon>Poales</taxon>
        <taxon>Poaceae</taxon>
        <taxon>BOP clade</taxon>
        <taxon>Oryzoideae</taxon>
        <taxon>Oryzeae</taxon>
        <taxon>Oryzinae</taxon>
        <taxon>Oryza</taxon>
    </lineage>
</organism>
<dbReference type="PANTHER" id="PTHR35161:SF18">
    <property type="entry name" value="METAXIN GLUTATHIONE S-TRANSFERASE DOMAIN-CONTAINING PROTEIN"/>
    <property type="match status" value="1"/>
</dbReference>
<dbReference type="Gramene" id="OGLUM12G05150.4">
    <property type="protein sequence ID" value="OGLUM12G05150.4"/>
    <property type="gene ID" value="OGLUM12G05150"/>
</dbReference>
<dbReference type="Gramene" id="OGLUM12G05150.2">
    <property type="protein sequence ID" value="OGLUM12G05150.2"/>
    <property type="gene ID" value="OGLUM12G05150"/>
</dbReference>
<dbReference type="eggNOG" id="ENOG502R6ZC">
    <property type="taxonomic scope" value="Eukaryota"/>
</dbReference>
<sequence>MATANNPGPLDLVPGFSPEDMDNPIHNAALSYVSYDRYVLDTSEVYFDDCIPLESYLNIRPMVTSDSYQFRSFGETNPSVTYLVATESCKKVIRTMLKGLRTNELRNLCFLDLSISNIFVSPTGKVKFKNISRVKLEMDLLRNNYLSAHQIIRNLFLSEDGSVPEDIQHLLNLILHEFDKRDISFSWSMYDHIRFVMPPDDLRAILTNLPYADVWESKVKTNRILKKPYDFNPDGRIVPADKPSQTCLNKRQREFLHALGLTPIRGQKSLTPDQIALIETLFFFDFLRNRTSHRMDPWRSLILGYNAVDSDGSPYQAIAGHDATSMQEDLLARECWLEESGKKVVKYKMPNVVIKQMMSYPYTYPEYAYTEEELAQRSASNRQLLKLRKFIDEKMNAYEQNLIDQYLKHGYAFDEEHK</sequence>
<accession>A0A0E0BPN0</accession>
<dbReference type="AlphaFoldDB" id="A0A0E0BPN0"/>
<reference evidence="1" key="1">
    <citation type="submission" date="2015-04" db="UniProtKB">
        <authorList>
            <consortium name="EnsemblPlants"/>
        </authorList>
    </citation>
    <scope>IDENTIFICATION</scope>
</reference>
<dbReference type="HOGENOM" id="CLU_657854_0_0_1"/>